<dbReference type="Proteomes" id="UP000284375">
    <property type="component" value="Unassembled WGS sequence"/>
</dbReference>
<comment type="caution">
    <text evidence="1">The sequence shown here is derived from an EMBL/GenBank/DDBJ whole genome shotgun (WGS) entry which is preliminary data.</text>
</comment>
<sequence length="296" mass="32067">MPSRYPDTEQPLHSVKAELSRIDDGKNDLRTRNASGDDWERHNVIERTGGAVHVYCELMDVQHGNLGSSASGNDLATLMVFRFRFDPQKQTRRVLRARVKVELFAGKAGGKKPEIDAIAPDERWSLVPTKDHVEATAGAELSLGTSQVVEASGKVNWSKTQSKDVGAATTVTGAKNLATNANSGAYACASWTLLENETRHSGVPDSVSVAVLASRDDDEPFHAEVTVEVDADMATSIGSFFKRVPLDDPVLFNPKAQGKSRKGRAQGVLNLGDVDLYSLCDARMSAKAFWATHATE</sequence>
<dbReference type="STRING" id="252740.A0A423W0L2"/>
<gene>
    <name evidence="1" type="ORF">VSDG_05531</name>
</gene>
<reference evidence="1 2" key="1">
    <citation type="submission" date="2015-09" db="EMBL/GenBank/DDBJ databases">
        <title>Host preference determinants of Valsa canker pathogens revealed by comparative genomics.</title>
        <authorList>
            <person name="Yin Z."/>
            <person name="Huang L."/>
        </authorList>
    </citation>
    <scope>NUCLEOTIDE SEQUENCE [LARGE SCALE GENOMIC DNA]</scope>
    <source>
        <strain evidence="1 2">YSFL</strain>
    </source>
</reference>
<dbReference type="AlphaFoldDB" id="A0A423W0L2"/>
<evidence type="ECO:0000313" key="2">
    <source>
        <dbReference type="Proteomes" id="UP000284375"/>
    </source>
</evidence>
<keyword evidence="2" id="KW-1185">Reference proteome</keyword>
<dbReference type="EMBL" id="LJZO01000019">
    <property type="protein sequence ID" value="ROV96756.1"/>
    <property type="molecule type" value="Genomic_DNA"/>
</dbReference>
<name>A0A423W0L2_CYTCH</name>
<evidence type="ECO:0000313" key="1">
    <source>
        <dbReference type="EMBL" id="ROV96756.1"/>
    </source>
</evidence>
<dbReference type="OrthoDB" id="5030973at2759"/>
<protein>
    <submittedName>
        <fullName evidence="1">Uncharacterized protein</fullName>
    </submittedName>
</protein>
<organism evidence="1 2">
    <name type="scientific">Cytospora chrysosperma</name>
    <name type="common">Cytospora canker fungus</name>
    <name type="synonym">Sphaeria chrysosperma</name>
    <dbReference type="NCBI Taxonomy" id="252740"/>
    <lineage>
        <taxon>Eukaryota</taxon>
        <taxon>Fungi</taxon>
        <taxon>Dikarya</taxon>
        <taxon>Ascomycota</taxon>
        <taxon>Pezizomycotina</taxon>
        <taxon>Sordariomycetes</taxon>
        <taxon>Sordariomycetidae</taxon>
        <taxon>Diaporthales</taxon>
        <taxon>Cytosporaceae</taxon>
        <taxon>Cytospora</taxon>
    </lineage>
</organism>
<proteinExistence type="predicted"/>
<accession>A0A423W0L2</accession>